<feature type="region of interest" description="Disordered" evidence="1">
    <location>
        <begin position="537"/>
        <end position="570"/>
    </location>
</feature>
<protein>
    <submittedName>
        <fullName evidence="2">Uncharacterized protein</fullName>
    </submittedName>
</protein>
<reference evidence="2 3" key="1">
    <citation type="submission" date="2015-07" db="EMBL/GenBank/DDBJ databases">
        <title>The genome of the fungus Escovopsis weberi, a specialized disease agent of ant agriculture.</title>
        <authorList>
            <person name="de Man T.J."/>
            <person name="Stajich J.E."/>
            <person name="Kubicek C.P."/>
            <person name="Chenthamara K."/>
            <person name="Atanasova L."/>
            <person name="Druzhinina I.S."/>
            <person name="Birnbaum S."/>
            <person name="Barribeau S.M."/>
            <person name="Teiling C."/>
            <person name="Suen G."/>
            <person name="Currie C."/>
            <person name="Gerardo N.M."/>
        </authorList>
    </citation>
    <scope>NUCLEOTIDE SEQUENCE [LARGE SCALE GENOMIC DNA]</scope>
</reference>
<gene>
    <name evidence="2" type="ORF">ESCO_001387</name>
</gene>
<proteinExistence type="predicted"/>
<sequence length="1213" mass="131791">MNGLSESFISLPAWKRDPAAPDRGCGQQQHELLDEHGVEHEHERLQDWATPRPRSNSISISISISICSSICSSKILFLIIIIIINSIKNIENITNSASRSGSVSKPIPIPIPPASERGHPETFSPLYHPKPQLHATVRGISPSVLSSVALLEATAERLSSGGSYLGEAIRELHCELKRSDSQRSVVLAASCRADPTDQVKISSKFRPRRLPSVSAASSYPHCYAQQIAAHSSAAIEASSAGSYTNYVYAPEPAVPAAEFERSQRLSRFGPGRSSVGSARSVKFTLAQIGESDPVSLDQDAFDQADAVSLSLLNDDETTRQILEYDAINMPNTDEFHQILEGGFAHQPQNLTLLEPGQSYPERHEPSRPTTANSASTYQQAQEAFSDFDGVHCPVSENPLSPGVESHLAPPAEGHPRPPSADHSHHQQQQQQIIDPATGQPMIFYPARVPAMLNLPPKLSNKPKTAQRNARRSQILSVMMEEKSPDAKRRSAALGPAEKSWLPDPVSDHKNSFAGLSIDHLQMVGQGAAAQTESTLAGQVEKAPAATPLRRPPKLNKSDPEKRKSKVTQQDHIPAALRASAFFDFPAGAHEFEIKDGSAMATLDSILDASANAPVSAFTDHVYAGKLGAEVYGKERRHRAKKSSSFGNNHRTLSATGSDASASAAGDHAVRPSGDGFEAPEGEIDDGDEDESAETHHGLPTTLLAELQLRKQQQKQRLRIPQHGQADGMRATLLEMDAVAEVQRRARQTKRVNLAWEGAEGSADNNGSDDEDVPLAIIAAMQQGARNMADVDRPFGLMEIRQMEENEPLRARQARLQGKTASFAQTRRASAFPLPSTRMGEVQPPAGMPIVVPPSDASDEEHEGETLGQRKKRLAETVLPQARPVSNAFSAELLSHFGDRDEPAGYVTSQMPGANYTPNFDGEEETLGQRRRRLQCEREAREREMSYSNLVGGGVPAAKPARKASLADMLNDQRRDEIDPITQQQLRMQAEQNRISIQEAQMSALRAQMPTVLVTPEAYRCGGFMGGAYNDCSGGLGDEHDRLQSYDPFAEQKRLQEEQDRLAAQDAKMAAIRSQMPAALVESPVGRAGGFRGGMYNDGSGGLVLEVTRSGTDHYDQTFKQDAVPRKRASMMILNSSQGVNGSNNAMHNLNRRQSYCAMGTYDNARMLNTLYGGGAAGNDSRASLGAFNAMPQGGFLSGASMDRIERWRQGIVP</sequence>
<evidence type="ECO:0000313" key="3">
    <source>
        <dbReference type="Proteomes" id="UP000053831"/>
    </source>
</evidence>
<evidence type="ECO:0000313" key="2">
    <source>
        <dbReference type="EMBL" id="KOS19351.1"/>
    </source>
</evidence>
<feature type="region of interest" description="Disordered" evidence="1">
    <location>
        <begin position="633"/>
        <end position="694"/>
    </location>
</feature>
<dbReference type="AlphaFoldDB" id="A0A0M8N3Z5"/>
<feature type="compositionally biased region" description="Basic and acidic residues" evidence="1">
    <location>
        <begin position="479"/>
        <end position="488"/>
    </location>
</feature>
<dbReference type="OrthoDB" id="5288142at2759"/>
<comment type="caution">
    <text evidence="2">The sequence shown here is derived from an EMBL/GenBank/DDBJ whole genome shotgun (WGS) entry which is preliminary data.</text>
</comment>
<feature type="region of interest" description="Disordered" evidence="1">
    <location>
        <begin position="479"/>
        <end position="505"/>
    </location>
</feature>
<feature type="compositionally biased region" description="Polar residues" evidence="1">
    <location>
        <begin position="642"/>
        <end position="652"/>
    </location>
</feature>
<dbReference type="EMBL" id="LGSR01000020">
    <property type="protein sequence ID" value="KOS19351.1"/>
    <property type="molecule type" value="Genomic_DNA"/>
</dbReference>
<feature type="compositionally biased region" description="Basic and acidic residues" evidence="1">
    <location>
        <begin position="413"/>
        <end position="424"/>
    </location>
</feature>
<feature type="region of interest" description="Disordered" evidence="1">
    <location>
        <begin position="353"/>
        <end position="431"/>
    </location>
</feature>
<feature type="compositionally biased region" description="Acidic residues" evidence="1">
    <location>
        <begin position="677"/>
        <end position="691"/>
    </location>
</feature>
<feature type="compositionally biased region" description="Polar residues" evidence="1">
    <location>
        <begin position="367"/>
        <end position="382"/>
    </location>
</feature>
<evidence type="ECO:0000256" key="1">
    <source>
        <dbReference type="SAM" id="MobiDB-lite"/>
    </source>
</evidence>
<dbReference type="STRING" id="150374.A0A0M8N3Z5"/>
<dbReference type="Proteomes" id="UP000053831">
    <property type="component" value="Unassembled WGS sequence"/>
</dbReference>
<accession>A0A0M8N3Z5</accession>
<feature type="compositionally biased region" description="Low complexity" evidence="1">
    <location>
        <begin position="653"/>
        <end position="666"/>
    </location>
</feature>
<keyword evidence="3" id="KW-1185">Reference proteome</keyword>
<organism evidence="2 3">
    <name type="scientific">Escovopsis weberi</name>
    <dbReference type="NCBI Taxonomy" id="150374"/>
    <lineage>
        <taxon>Eukaryota</taxon>
        <taxon>Fungi</taxon>
        <taxon>Dikarya</taxon>
        <taxon>Ascomycota</taxon>
        <taxon>Pezizomycotina</taxon>
        <taxon>Sordariomycetes</taxon>
        <taxon>Hypocreomycetidae</taxon>
        <taxon>Hypocreales</taxon>
        <taxon>Hypocreaceae</taxon>
        <taxon>Escovopsis</taxon>
    </lineage>
</organism>
<name>A0A0M8N3Z5_ESCWE</name>